<comment type="caution">
    <text evidence="1">The sequence shown here is derived from an EMBL/GenBank/DDBJ whole genome shotgun (WGS) entry which is preliminary data.</text>
</comment>
<protein>
    <submittedName>
        <fullName evidence="1">Uncharacterized protein</fullName>
    </submittedName>
</protein>
<dbReference type="AlphaFoldDB" id="A0A5J4VRD5"/>
<feature type="non-terminal residue" evidence="1">
    <location>
        <position position="1"/>
    </location>
</feature>
<accession>A0A5J4VRD5</accession>
<evidence type="ECO:0000313" key="2">
    <source>
        <dbReference type="Proteomes" id="UP000324800"/>
    </source>
</evidence>
<sequence>QITPIFIIKEAWQGRSDGNKFFHSDQDDWCTIALDPIIREGIARIEVMFENTGGWSRSMLI</sequence>
<dbReference type="Proteomes" id="UP000324800">
    <property type="component" value="Unassembled WGS sequence"/>
</dbReference>
<organism evidence="1 2">
    <name type="scientific">Streblomastix strix</name>
    <dbReference type="NCBI Taxonomy" id="222440"/>
    <lineage>
        <taxon>Eukaryota</taxon>
        <taxon>Metamonada</taxon>
        <taxon>Preaxostyla</taxon>
        <taxon>Oxymonadida</taxon>
        <taxon>Streblomastigidae</taxon>
        <taxon>Streblomastix</taxon>
    </lineage>
</organism>
<reference evidence="1 2" key="1">
    <citation type="submission" date="2019-03" db="EMBL/GenBank/DDBJ databases">
        <title>Single cell metagenomics reveals metabolic interactions within the superorganism composed of flagellate Streblomastix strix and complex community of Bacteroidetes bacteria on its surface.</title>
        <authorList>
            <person name="Treitli S.C."/>
            <person name="Kolisko M."/>
            <person name="Husnik F."/>
            <person name="Keeling P."/>
            <person name="Hampl V."/>
        </authorList>
    </citation>
    <scope>NUCLEOTIDE SEQUENCE [LARGE SCALE GENOMIC DNA]</scope>
    <source>
        <strain evidence="1">ST1C</strain>
    </source>
</reference>
<name>A0A5J4VRD5_9EUKA</name>
<gene>
    <name evidence="1" type="ORF">EZS28_019600</name>
</gene>
<evidence type="ECO:0000313" key="1">
    <source>
        <dbReference type="EMBL" id="KAA6384873.1"/>
    </source>
</evidence>
<proteinExistence type="predicted"/>
<dbReference type="EMBL" id="SNRW01005537">
    <property type="protein sequence ID" value="KAA6384873.1"/>
    <property type="molecule type" value="Genomic_DNA"/>
</dbReference>